<name>A0AAD4R7I1_9BILA</name>
<dbReference type="Proteomes" id="UP001201812">
    <property type="component" value="Unassembled WGS sequence"/>
</dbReference>
<keyword evidence="3" id="KW-1185">Reference proteome</keyword>
<dbReference type="EMBL" id="JAKKPZ010000005">
    <property type="protein sequence ID" value="KAI1721014.1"/>
    <property type="molecule type" value="Genomic_DNA"/>
</dbReference>
<sequence length="120" mass="14104">MHRDICQLARNDRDQWKMALWSYAISLFLSTSSKINILVQIWPSNEKRKMQSRMTSKNKVVLAFLSETLPLNPYFRKDRENTKYGDLPTPQRKVNYYIGHGNFLRLTNNNNKAAVLKQKG</sequence>
<feature type="transmembrane region" description="Helical" evidence="1">
    <location>
        <begin position="20"/>
        <end position="43"/>
    </location>
</feature>
<keyword evidence="1" id="KW-1133">Transmembrane helix</keyword>
<evidence type="ECO:0000256" key="1">
    <source>
        <dbReference type="SAM" id="Phobius"/>
    </source>
</evidence>
<proteinExistence type="predicted"/>
<gene>
    <name evidence="2" type="ORF">DdX_05267</name>
</gene>
<evidence type="ECO:0000313" key="3">
    <source>
        <dbReference type="Proteomes" id="UP001201812"/>
    </source>
</evidence>
<reference evidence="2" key="1">
    <citation type="submission" date="2022-01" db="EMBL/GenBank/DDBJ databases">
        <title>Genome Sequence Resource for Two Populations of Ditylenchus destructor, the Migratory Endoparasitic Phytonematode.</title>
        <authorList>
            <person name="Zhang H."/>
            <person name="Lin R."/>
            <person name="Xie B."/>
        </authorList>
    </citation>
    <scope>NUCLEOTIDE SEQUENCE</scope>
    <source>
        <strain evidence="2">BazhouSP</strain>
    </source>
</reference>
<keyword evidence="1" id="KW-0472">Membrane</keyword>
<evidence type="ECO:0000313" key="2">
    <source>
        <dbReference type="EMBL" id="KAI1721014.1"/>
    </source>
</evidence>
<accession>A0AAD4R7I1</accession>
<protein>
    <submittedName>
        <fullName evidence="2">Uncharacterized protein</fullName>
    </submittedName>
</protein>
<dbReference type="AlphaFoldDB" id="A0AAD4R7I1"/>
<keyword evidence="1" id="KW-0812">Transmembrane</keyword>
<comment type="caution">
    <text evidence="2">The sequence shown here is derived from an EMBL/GenBank/DDBJ whole genome shotgun (WGS) entry which is preliminary data.</text>
</comment>
<organism evidence="2 3">
    <name type="scientific">Ditylenchus destructor</name>
    <dbReference type="NCBI Taxonomy" id="166010"/>
    <lineage>
        <taxon>Eukaryota</taxon>
        <taxon>Metazoa</taxon>
        <taxon>Ecdysozoa</taxon>
        <taxon>Nematoda</taxon>
        <taxon>Chromadorea</taxon>
        <taxon>Rhabditida</taxon>
        <taxon>Tylenchina</taxon>
        <taxon>Tylenchomorpha</taxon>
        <taxon>Sphaerularioidea</taxon>
        <taxon>Anguinidae</taxon>
        <taxon>Anguininae</taxon>
        <taxon>Ditylenchus</taxon>
    </lineage>
</organism>